<feature type="compositionally biased region" description="Basic and acidic residues" evidence="1">
    <location>
        <begin position="1306"/>
        <end position="1321"/>
    </location>
</feature>
<dbReference type="VEuPathDB" id="CryptoDB:Cvel_23471"/>
<proteinExistence type="predicted"/>
<feature type="region of interest" description="Disordered" evidence="1">
    <location>
        <begin position="284"/>
        <end position="303"/>
    </location>
</feature>
<protein>
    <submittedName>
        <fullName evidence="2">Uncharacterized protein</fullName>
    </submittedName>
</protein>
<accession>A0A0G4GUS3</accession>
<name>A0A0G4GUS3_9ALVE</name>
<reference evidence="2" key="1">
    <citation type="submission" date="2014-11" db="EMBL/GenBank/DDBJ databases">
        <authorList>
            <person name="Otto D Thomas"/>
            <person name="Naeem Raeece"/>
        </authorList>
    </citation>
    <scope>NUCLEOTIDE SEQUENCE</scope>
</reference>
<dbReference type="EMBL" id="CDMZ01001572">
    <property type="protein sequence ID" value="CEM34592.1"/>
    <property type="molecule type" value="Genomic_DNA"/>
</dbReference>
<dbReference type="InterPro" id="IPR059169">
    <property type="entry name" value="GCP5_N_ext"/>
</dbReference>
<sequence length="1357" mass="145671">MVLLIDLVSQFLPDDPITSDNFQESLRFSVENLDSSVHTFQDTDEGQVTRELDGILSKLSLHSKSGLCHRMGAAARQLLESKETPEEDESLRYSLLRFLLRVSDAPLLLNEGEVLASLEREAAETEEERRRNPETIEAEVQRGEAAAALEEIQRMAAAEENLFQQEARLQREETRRRRERRRFARLEGGGGETEGEGSEETLTSSSSDTEQARKREVRQWREDREGKENKNIGRDAHDADDAEDNAEALRGCLPGLIEHEEFEAKRQEVLETRAADKRLAQEAKRLGKLAEPGTQRRETSPKSRVLLPSPLRTALFPLGALPEGPLSSVVGAARQAEEDAENAIARRASRDQTSTPTAASSLSRACLRTALKSLQQNSSVRAPISVVCVPELWLVSECLQNLRGLSTELFPADPESQTAARGEPLPVRTPHMSPSAVRSALLSLTASSGALEILRQEVDRTSVGGLLCGFTGGVRRLLVEWDRILSGLEMLLLSHTRRDKEWGEAEPLTLEDVQRLCTEMNPQGNLLPTLSFSVLKSLIPPPVPTLLFVLGLLESPLKQLVRLSGVMREAFGESEGVRDGGEGPVYLRLVAVLRREVRECRISGDGPGRRMFEHLWNLTVGPLNSAMASGCSQGGGGGCPWQSLVFSGNSADFGGDGRGVGTKTQVDPLMLKVRLARAAAGGEMEASRAASAGDGKHQGGAKIAFQPSMAPLSSNQLGDGMRRGILGQTTGVRVSLPPPSSSQMVPPLSAPEILWRGVFAFGWRETATLLGDARDVSVGTQGVMASISAEFLESSRVEEMAKRAVRSQLKASVTSVRNLKLPEAVAVVRAVAYLAVPIHLEELMSKAFRLSLQRQERGQTSSSSSSSSVLGAEAQAAGAAAGLSELLSDILGVSVRNRTEGGKDKDIAPPVCRAIASFHGLPSPSRILVASRLLGLAFAVSPPSSSSPSGSGQEVQGGVGRQGFLQGLELQLLPERDEGAGGKYGGKGDSPLTPFFPQKVMTSYSLALSRLLSARAALSVLHLHGSFRGGVERPRADRGRAPGEILRLEASDERGLSVLSARLLEALRGVERGAEGALYSRIAGLSLQLRTLQSRFLSLRRQLSSLVSAYLHSTLAASQAGWKALQTQMKVVEESGGVSPSAVFSAFVSAASLESTGEKEHWGPGALFAKKHVEVAALVNRGMLIDERAGEGVSEEGMEARELGPLGLFHLCSVSVESLLALPSALLWALESVSASLAAPLLDLAEGLVNEGGGREKEKEASVSAAASSLHSALLDGTAAAERIRRETVTHRRTLRQSLESLLEEGTDKGDTSGLFESRRGTPDSLLRSAIDVSSGPRLFLEALSMPGVAKKEMNKT</sequence>
<feature type="region of interest" description="Disordered" evidence="1">
    <location>
        <begin position="413"/>
        <end position="432"/>
    </location>
</feature>
<evidence type="ECO:0000313" key="2">
    <source>
        <dbReference type="EMBL" id="CEM34592.1"/>
    </source>
</evidence>
<feature type="compositionally biased region" description="Basic and acidic residues" evidence="1">
    <location>
        <begin position="210"/>
        <end position="239"/>
    </location>
</feature>
<feature type="region of interest" description="Disordered" evidence="1">
    <location>
        <begin position="1300"/>
        <end position="1321"/>
    </location>
</feature>
<evidence type="ECO:0000256" key="1">
    <source>
        <dbReference type="SAM" id="MobiDB-lite"/>
    </source>
</evidence>
<organism evidence="2">
    <name type="scientific">Chromera velia CCMP2878</name>
    <dbReference type="NCBI Taxonomy" id="1169474"/>
    <lineage>
        <taxon>Eukaryota</taxon>
        <taxon>Sar</taxon>
        <taxon>Alveolata</taxon>
        <taxon>Colpodellida</taxon>
        <taxon>Chromeraceae</taxon>
        <taxon>Chromera</taxon>
    </lineage>
</organism>
<feature type="region of interest" description="Disordered" evidence="1">
    <location>
        <begin position="179"/>
        <end position="243"/>
    </location>
</feature>
<dbReference type="CDD" id="cd22572">
    <property type="entry name" value="GCP5_NTD"/>
    <property type="match status" value="1"/>
</dbReference>
<gene>
    <name evidence="2" type="ORF">Cvel_23471</name>
</gene>